<dbReference type="InterPro" id="IPR003740">
    <property type="entry name" value="YitT"/>
</dbReference>
<protein>
    <submittedName>
        <fullName evidence="9">YitT family protein</fullName>
    </submittedName>
</protein>
<dbReference type="EMBL" id="JANDWZ010000031">
    <property type="protein sequence ID" value="MCP9565338.1"/>
    <property type="molecule type" value="Genomic_DNA"/>
</dbReference>
<sequence length="298" mass="32546">MNSPRPLWKSVQDYVMIAIGMISYCIGWNVFLLPINVTASGLPGVASIIYWATGCPVQIPYLIANGALLLAGLKILGFKFCLKTVYAVAIVTALTSLISSGYLVIPELLHDQPLWSAFLGAVFCGCGIGLGFSVGGSTGGTDIIAAIVNKYRDISLGRVIMICDIVIITSSYLVVHDIEKIFYGYVVLCVQGFCIDQVVNSRRRSVQFFIISQKYEEIGKRINVDAERGVTVVNASGFYSGQDVKMLFVLAKQRQAPIIFRMISEIDPHAFVSQSAVIGVYGNGFDEFKYKAKKEHGV</sequence>
<accession>A0AAP2XHK7</accession>
<evidence type="ECO:0000259" key="7">
    <source>
        <dbReference type="Pfam" id="PF10035"/>
    </source>
</evidence>
<keyword evidence="2" id="KW-1003">Cell membrane</keyword>
<dbReference type="InterPro" id="IPR015867">
    <property type="entry name" value="N-reg_PII/ATP_PRibTrfase_C"/>
</dbReference>
<dbReference type="Proteomes" id="UP001205531">
    <property type="component" value="Unassembled WGS sequence"/>
</dbReference>
<evidence type="ECO:0000313" key="10">
    <source>
        <dbReference type="Proteomes" id="UP001209344"/>
    </source>
</evidence>
<evidence type="ECO:0000256" key="3">
    <source>
        <dbReference type="ARBA" id="ARBA00022692"/>
    </source>
</evidence>
<keyword evidence="3 6" id="KW-0812">Transmembrane</keyword>
<organism evidence="9 10">
    <name type="scientific">Segatella copri</name>
    <dbReference type="NCBI Taxonomy" id="165179"/>
    <lineage>
        <taxon>Bacteria</taxon>
        <taxon>Pseudomonadati</taxon>
        <taxon>Bacteroidota</taxon>
        <taxon>Bacteroidia</taxon>
        <taxon>Bacteroidales</taxon>
        <taxon>Prevotellaceae</taxon>
        <taxon>Segatella</taxon>
    </lineage>
</organism>
<evidence type="ECO:0000256" key="5">
    <source>
        <dbReference type="ARBA" id="ARBA00023136"/>
    </source>
</evidence>
<dbReference type="PIRSF" id="PIRSF006483">
    <property type="entry name" value="Membrane_protein_YitT"/>
    <property type="match status" value="1"/>
</dbReference>
<proteinExistence type="predicted"/>
<keyword evidence="4 6" id="KW-1133">Transmembrane helix</keyword>
<evidence type="ECO:0000256" key="4">
    <source>
        <dbReference type="ARBA" id="ARBA00022989"/>
    </source>
</evidence>
<dbReference type="AlphaFoldDB" id="A0AAP2XHK7"/>
<feature type="domain" description="DUF2179" evidence="7">
    <location>
        <begin position="228"/>
        <end position="282"/>
    </location>
</feature>
<dbReference type="Pfam" id="PF10035">
    <property type="entry name" value="DUF2179"/>
    <property type="match status" value="1"/>
</dbReference>
<dbReference type="PANTHER" id="PTHR33545:SF5">
    <property type="entry name" value="UPF0750 MEMBRANE PROTEIN YITT"/>
    <property type="match status" value="1"/>
</dbReference>
<dbReference type="InterPro" id="IPR019264">
    <property type="entry name" value="DUF2179"/>
</dbReference>
<dbReference type="EMBL" id="JAPDVK010000001">
    <property type="protein sequence ID" value="MCW4126931.1"/>
    <property type="molecule type" value="Genomic_DNA"/>
</dbReference>
<feature type="transmembrane region" description="Helical" evidence="6">
    <location>
        <begin position="85"/>
        <end position="105"/>
    </location>
</feature>
<reference evidence="8" key="1">
    <citation type="submission" date="2022-07" db="EMBL/GenBank/DDBJ databases">
        <title>Prevotella copri.</title>
        <authorList>
            <person name="Yang C."/>
        </authorList>
    </citation>
    <scope>NUCLEOTIDE SEQUENCE</scope>
    <source>
        <strain evidence="8">HF2107</strain>
    </source>
</reference>
<reference evidence="9" key="2">
    <citation type="submission" date="2022-11" db="EMBL/GenBank/DDBJ databases">
        <title>Genomic repertoires linked with pathogenic potency of arthritogenic Prevotella copri isolated from the gut of rheumatoid arthritis patients.</title>
        <authorList>
            <person name="Nii T."/>
            <person name="Maeda Y."/>
            <person name="Motooka D."/>
            <person name="Naito M."/>
            <person name="Matsumoto Y."/>
            <person name="Ogawa T."/>
            <person name="Oguro-Igashira E."/>
            <person name="Kishikawa T."/>
            <person name="Yamashita M."/>
            <person name="Koizumi S."/>
            <person name="Kurakawa T."/>
            <person name="Okumura R."/>
            <person name="Kayama H."/>
            <person name="Murakami M."/>
            <person name="Sakaguchi T."/>
            <person name="Das B."/>
            <person name="Nakamura S."/>
            <person name="Okada Y."/>
            <person name="Kumanogoh A."/>
            <person name="Takeda K."/>
        </authorList>
    </citation>
    <scope>NUCLEOTIDE SEQUENCE</scope>
    <source>
        <strain evidence="9">F3-75</strain>
    </source>
</reference>
<name>A0AAP2XHK7_9BACT</name>
<feature type="transmembrane region" description="Helical" evidence="6">
    <location>
        <begin position="156"/>
        <end position="175"/>
    </location>
</feature>
<evidence type="ECO:0000256" key="2">
    <source>
        <dbReference type="ARBA" id="ARBA00022475"/>
    </source>
</evidence>
<dbReference type="RefSeq" id="WP_117663965.1">
    <property type="nucleotide sequence ID" value="NZ_CABOGV010000043.1"/>
</dbReference>
<dbReference type="Proteomes" id="UP001209344">
    <property type="component" value="Unassembled WGS sequence"/>
</dbReference>
<feature type="transmembrane region" description="Helical" evidence="6">
    <location>
        <begin position="48"/>
        <end position="73"/>
    </location>
</feature>
<feature type="transmembrane region" description="Helical" evidence="6">
    <location>
        <begin position="14"/>
        <end position="36"/>
    </location>
</feature>
<comment type="subcellular location">
    <subcellularLocation>
        <location evidence="1">Cell membrane</location>
        <topology evidence="1">Multi-pass membrane protein</topology>
    </subcellularLocation>
</comment>
<dbReference type="InterPro" id="IPR051461">
    <property type="entry name" value="UPF0750_membrane"/>
</dbReference>
<dbReference type="GO" id="GO:0005886">
    <property type="term" value="C:plasma membrane"/>
    <property type="evidence" value="ECO:0007669"/>
    <property type="project" value="UniProtKB-SubCell"/>
</dbReference>
<evidence type="ECO:0000256" key="6">
    <source>
        <dbReference type="SAM" id="Phobius"/>
    </source>
</evidence>
<feature type="transmembrane region" description="Helical" evidence="6">
    <location>
        <begin position="117"/>
        <end position="135"/>
    </location>
</feature>
<gene>
    <name evidence="8" type="ORF">NNC64_12400</name>
    <name evidence="9" type="ORF">ONT16_01360</name>
</gene>
<evidence type="ECO:0000256" key="1">
    <source>
        <dbReference type="ARBA" id="ARBA00004651"/>
    </source>
</evidence>
<dbReference type="Gene3D" id="3.30.70.120">
    <property type="match status" value="1"/>
</dbReference>
<comment type="caution">
    <text evidence="9">The sequence shown here is derived from an EMBL/GenBank/DDBJ whole genome shotgun (WGS) entry which is preliminary data.</text>
</comment>
<evidence type="ECO:0000313" key="9">
    <source>
        <dbReference type="EMBL" id="MCW4126931.1"/>
    </source>
</evidence>
<keyword evidence="5 6" id="KW-0472">Membrane</keyword>
<dbReference type="CDD" id="cd16380">
    <property type="entry name" value="YitT_C"/>
    <property type="match status" value="1"/>
</dbReference>
<dbReference type="Pfam" id="PF02588">
    <property type="entry name" value="YitT_membrane"/>
    <property type="match status" value="1"/>
</dbReference>
<evidence type="ECO:0000313" key="8">
    <source>
        <dbReference type="EMBL" id="MCP9565338.1"/>
    </source>
</evidence>
<dbReference type="PANTHER" id="PTHR33545">
    <property type="entry name" value="UPF0750 MEMBRANE PROTEIN YITT-RELATED"/>
    <property type="match status" value="1"/>
</dbReference>